<dbReference type="Proteomes" id="UP001374535">
    <property type="component" value="Chromosome 1"/>
</dbReference>
<accession>A0AAQ3PAY1</accession>
<dbReference type="EMBL" id="CP144700">
    <property type="protein sequence ID" value="WVZ24411.1"/>
    <property type="molecule type" value="Genomic_DNA"/>
</dbReference>
<evidence type="ECO:0000313" key="2">
    <source>
        <dbReference type="Proteomes" id="UP001374535"/>
    </source>
</evidence>
<protein>
    <submittedName>
        <fullName evidence="1">Uncharacterized protein</fullName>
    </submittedName>
</protein>
<name>A0AAQ3PAY1_VIGMU</name>
<dbReference type="AlphaFoldDB" id="A0AAQ3PAY1"/>
<evidence type="ECO:0000313" key="1">
    <source>
        <dbReference type="EMBL" id="WVZ24411.1"/>
    </source>
</evidence>
<organism evidence="1 2">
    <name type="scientific">Vigna mungo</name>
    <name type="common">Black gram</name>
    <name type="synonym">Phaseolus mungo</name>
    <dbReference type="NCBI Taxonomy" id="3915"/>
    <lineage>
        <taxon>Eukaryota</taxon>
        <taxon>Viridiplantae</taxon>
        <taxon>Streptophyta</taxon>
        <taxon>Embryophyta</taxon>
        <taxon>Tracheophyta</taxon>
        <taxon>Spermatophyta</taxon>
        <taxon>Magnoliopsida</taxon>
        <taxon>eudicotyledons</taxon>
        <taxon>Gunneridae</taxon>
        <taxon>Pentapetalae</taxon>
        <taxon>rosids</taxon>
        <taxon>fabids</taxon>
        <taxon>Fabales</taxon>
        <taxon>Fabaceae</taxon>
        <taxon>Papilionoideae</taxon>
        <taxon>50 kb inversion clade</taxon>
        <taxon>NPAAA clade</taxon>
        <taxon>indigoferoid/millettioid clade</taxon>
        <taxon>Phaseoleae</taxon>
        <taxon>Vigna</taxon>
    </lineage>
</organism>
<sequence>MNTRFVTAAANRCPAGTTAICADIAVTVSGSLRNPKNWFRKERSTHARVPKIHVRKVKEGSDGSSLTATVSATCSTGEFSTAGEFSASEIASLFSRGLLTEK</sequence>
<reference evidence="1 2" key="1">
    <citation type="journal article" date="2023" name="Life. Sci Alliance">
        <title>Evolutionary insights into 3D genome organization and epigenetic landscape of Vigna mungo.</title>
        <authorList>
            <person name="Junaid A."/>
            <person name="Singh B."/>
            <person name="Bhatia S."/>
        </authorList>
    </citation>
    <scope>NUCLEOTIDE SEQUENCE [LARGE SCALE GENOMIC DNA]</scope>
    <source>
        <strain evidence="1">Urdbean</strain>
    </source>
</reference>
<gene>
    <name evidence="1" type="ORF">V8G54_002955</name>
</gene>
<keyword evidence="2" id="KW-1185">Reference proteome</keyword>
<proteinExistence type="predicted"/>